<dbReference type="Proteomes" id="UP000065220">
    <property type="component" value="Chromosome"/>
</dbReference>
<reference evidence="3" key="1">
    <citation type="submission" date="2016-02" db="EMBL/GenBank/DDBJ databases">
        <authorList>
            <person name="Holder M.E."/>
            <person name="Ajami N.J."/>
            <person name="Petrosino J.F."/>
        </authorList>
    </citation>
    <scope>NUCLEOTIDE SEQUENCE [LARGE SCALE GENOMIC DNA]</scope>
    <source>
        <strain evidence="3">CCUG 36733</strain>
    </source>
</reference>
<evidence type="ECO:0000313" key="2">
    <source>
        <dbReference type="EMBL" id="AMD88139.1"/>
    </source>
</evidence>
<name>A0A0X8JGD5_ACTRD</name>
<dbReference type="EMBL" id="CP014228">
    <property type="protein sequence ID" value="AMD88139.1"/>
    <property type="molecule type" value="Genomic_DNA"/>
</dbReference>
<keyword evidence="1" id="KW-0472">Membrane</keyword>
<sequence>MTRPTPMLSLEEVRPRRWELVLFVTAAVLVLALAASLSLRSTYRLEVLESTPGRLVLSGAGSLLAVGDPITARPQNDSGSETLEGVIAGRTSTGILVRVTGAGTVPVGAAVIVDGREVRAVSVLASRIMP</sequence>
<feature type="transmembrane region" description="Helical" evidence="1">
    <location>
        <begin position="20"/>
        <end position="39"/>
    </location>
</feature>
<dbReference type="KEGG" id="ard:AXF14_11825"/>
<gene>
    <name evidence="2" type="ORF">AXF14_11825</name>
</gene>
<keyword evidence="1" id="KW-0812">Transmembrane</keyword>
<dbReference type="STRING" id="111015.AXF14_11825"/>
<keyword evidence="1" id="KW-1133">Transmembrane helix</keyword>
<protein>
    <submittedName>
        <fullName evidence="2">Uncharacterized protein</fullName>
    </submittedName>
</protein>
<dbReference type="AlphaFoldDB" id="A0A0X8JGD5"/>
<accession>A0A0X8JGD5</accession>
<dbReference type="RefSeq" id="WP_067943470.1">
    <property type="nucleotide sequence ID" value="NZ_CP014228.1"/>
</dbReference>
<keyword evidence="3" id="KW-1185">Reference proteome</keyword>
<evidence type="ECO:0000313" key="3">
    <source>
        <dbReference type="Proteomes" id="UP000065220"/>
    </source>
</evidence>
<organism evidence="2 3">
    <name type="scientific">Actinomyces radicidentis</name>
    <dbReference type="NCBI Taxonomy" id="111015"/>
    <lineage>
        <taxon>Bacteria</taxon>
        <taxon>Bacillati</taxon>
        <taxon>Actinomycetota</taxon>
        <taxon>Actinomycetes</taxon>
        <taxon>Actinomycetales</taxon>
        <taxon>Actinomycetaceae</taxon>
        <taxon>Actinomyces</taxon>
    </lineage>
</organism>
<proteinExistence type="predicted"/>
<evidence type="ECO:0000256" key="1">
    <source>
        <dbReference type="SAM" id="Phobius"/>
    </source>
</evidence>